<evidence type="ECO:0000256" key="1">
    <source>
        <dbReference type="ARBA" id="ARBA00004533"/>
    </source>
</evidence>
<dbReference type="Proteomes" id="UP000199288">
    <property type="component" value="Unassembled WGS sequence"/>
</dbReference>
<sequence>MTVTDRLLNAAFTYAPRLPDGLVRAACAFAADVAWLIRGSGVKQLEKNLLRIRAANPATVSKASRTAMRNYFRYYAEALRLGAYSKEQIDARVSVVMSEEARRDIADGSTLLALGHLGNWDLAGAWGSRHLAPVLTVAEHLSPEELFRAFVKLREDAGMTIIALERGSRVFPQLLRHSRANHHLVCLLADRDLSHTGLPASLCGQPARVAAGPAALSLAAKIPLYFVGIRHVRLTGQARRAAGSPWGIELEFTGPLTTAASGSEGIADLTAQWTAAMSHYLERYPLDWHMLQPVFDADLDLARVRAKQEGAA</sequence>
<reference evidence="8" key="1">
    <citation type="submission" date="2016-10" db="EMBL/GenBank/DDBJ databases">
        <authorList>
            <person name="Varghese N."/>
            <person name="Submissions S."/>
        </authorList>
    </citation>
    <scope>NUCLEOTIDE SEQUENCE [LARGE SCALE GENOMIC DNA]</scope>
    <source>
        <strain evidence="8">KPR-1</strain>
    </source>
</reference>
<keyword evidence="3" id="KW-0997">Cell inner membrane</keyword>
<accession>A0A1H3WG59</accession>
<comment type="subcellular location">
    <subcellularLocation>
        <location evidence="1">Cell inner membrane</location>
    </subcellularLocation>
</comment>
<evidence type="ECO:0000313" key="7">
    <source>
        <dbReference type="EMBL" id="SDZ86126.1"/>
    </source>
</evidence>
<dbReference type="PANTHER" id="PTHR30606:SF10">
    <property type="entry name" value="PHOSPHATIDYLINOSITOL MANNOSIDE ACYLTRANSFERASE"/>
    <property type="match status" value="1"/>
</dbReference>
<evidence type="ECO:0000256" key="4">
    <source>
        <dbReference type="ARBA" id="ARBA00022679"/>
    </source>
</evidence>
<dbReference type="OrthoDB" id="9803456at2"/>
<dbReference type="GO" id="GO:0009247">
    <property type="term" value="P:glycolipid biosynthetic process"/>
    <property type="evidence" value="ECO:0007669"/>
    <property type="project" value="UniProtKB-ARBA"/>
</dbReference>
<keyword evidence="5" id="KW-0472">Membrane</keyword>
<dbReference type="InterPro" id="IPR004960">
    <property type="entry name" value="LipA_acyltrans"/>
</dbReference>
<keyword evidence="8" id="KW-1185">Reference proteome</keyword>
<dbReference type="AlphaFoldDB" id="A0A1H3WG59"/>
<dbReference type="GO" id="GO:0016746">
    <property type="term" value="F:acyltransferase activity"/>
    <property type="evidence" value="ECO:0007669"/>
    <property type="project" value="UniProtKB-KW"/>
</dbReference>
<protein>
    <submittedName>
        <fullName evidence="7">KDO2-lipid IV(A) lauroyltransferase</fullName>
    </submittedName>
</protein>
<dbReference type="NCBIfam" id="NF005919">
    <property type="entry name" value="PRK07920.1"/>
    <property type="match status" value="1"/>
</dbReference>
<evidence type="ECO:0000256" key="2">
    <source>
        <dbReference type="ARBA" id="ARBA00022475"/>
    </source>
</evidence>
<dbReference type="CDD" id="cd07984">
    <property type="entry name" value="LPLAT_LABLAT-like"/>
    <property type="match status" value="1"/>
</dbReference>
<organism evidence="7 8">
    <name type="scientific">Bowdeniella nasicola</name>
    <dbReference type="NCBI Taxonomy" id="208480"/>
    <lineage>
        <taxon>Bacteria</taxon>
        <taxon>Bacillati</taxon>
        <taxon>Actinomycetota</taxon>
        <taxon>Actinomycetes</taxon>
        <taxon>Actinomycetales</taxon>
        <taxon>Actinomycetaceae</taxon>
        <taxon>Bowdeniella</taxon>
    </lineage>
</organism>
<keyword evidence="6" id="KW-0012">Acyltransferase</keyword>
<evidence type="ECO:0000313" key="8">
    <source>
        <dbReference type="Proteomes" id="UP000199288"/>
    </source>
</evidence>
<dbReference type="GO" id="GO:0005886">
    <property type="term" value="C:plasma membrane"/>
    <property type="evidence" value="ECO:0007669"/>
    <property type="project" value="UniProtKB-SubCell"/>
</dbReference>
<proteinExistence type="predicted"/>
<keyword evidence="2" id="KW-1003">Cell membrane</keyword>
<dbReference type="EMBL" id="FNQV01000002">
    <property type="protein sequence ID" value="SDZ86126.1"/>
    <property type="molecule type" value="Genomic_DNA"/>
</dbReference>
<evidence type="ECO:0000256" key="5">
    <source>
        <dbReference type="ARBA" id="ARBA00023136"/>
    </source>
</evidence>
<keyword evidence="4 7" id="KW-0808">Transferase</keyword>
<name>A0A1H3WG59_9ACTO</name>
<evidence type="ECO:0000256" key="3">
    <source>
        <dbReference type="ARBA" id="ARBA00022519"/>
    </source>
</evidence>
<dbReference type="RefSeq" id="WP_092561523.1">
    <property type="nucleotide sequence ID" value="NZ_FNQV01000002.1"/>
</dbReference>
<dbReference type="Pfam" id="PF03279">
    <property type="entry name" value="Lip_A_acyltrans"/>
    <property type="match status" value="1"/>
</dbReference>
<evidence type="ECO:0000256" key="6">
    <source>
        <dbReference type="ARBA" id="ARBA00023315"/>
    </source>
</evidence>
<gene>
    <name evidence="7" type="ORF">SAMN02910418_00435</name>
</gene>
<dbReference type="PANTHER" id="PTHR30606">
    <property type="entry name" value="LIPID A BIOSYNTHESIS LAUROYL ACYLTRANSFERASE"/>
    <property type="match status" value="1"/>
</dbReference>